<accession>A0ABV4BAY1</accession>
<name>A0ABV4BAY1_9GAMM</name>
<sequence length="129" mass="14428">MTFLLGALSLGACTPALPPEQAARERAEAYWAAMLVGDYITAYRYEALSTESAADLQGYLTSRGGLQYSRAEVLDVRLVAEDRAEVLVALAYRLPMLGTRDPIEAEAWSDWVLIDGAWYHRPQRGSFWR</sequence>
<organism evidence="1 2">
    <name type="scientific">Thioalkalicoccus limnaeus</name>
    <dbReference type="NCBI Taxonomy" id="120681"/>
    <lineage>
        <taxon>Bacteria</taxon>
        <taxon>Pseudomonadati</taxon>
        <taxon>Pseudomonadota</taxon>
        <taxon>Gammaproteobacteria</taxon>
        <taxon>Chromatiales</taxon>
        <taxon>Chromatiaceae</taxon>
        <taxon>Thioalkalicoccus</taxon>
    </lineage>
</organism>
<gene>
    <name evidence="1" type="ORF">ABC977_04245</name>
</gene>
<protein>
    <recommendedName>
        <fullName evidence="3">NTF2-like N-terminal transpeptidase domain-containing protein</fullName>
    </recommendedName>
</protein>
<comment type="caution">
    <text evidence="1">The sequence shown here is derived from an EMBL/GenBank/DDBJ whole genome shotgun (WGS) entry which is preliminary data.</text>
</comment>
<dbReference type="EMBL" id="JBDKXB010000004">
    <property type="protein sequence ID" value="MEY6431615.1"/>
    <property type="molecule type" value="Genomic_DNA"/>
</dbReference>
<keyword evidence="2" id="KW-1185">Reference proteome</keyword>
<reference evidence="1 2" key="1">
    <citation type="submission" date="2024-05" db="EMBL/GenBank/DDBJ databases">
        <title>Genome Sequence and Characterization of the New Strain Purple Sulfur Bacterium of Genus Thioalkalicoccus.</title>
        <authorList>
            <person name="Bryantseva I.A."/>
            <person name="Kyndt J.A."/>
            <person name="Imhoff J.F."/>
        </authorList>
    </citation>
    <scope>NUCLEOTIDE SEQUENCE [LARGE SCALE GENOMIC DNA]</scope>
    <source>
        <strain evidence="1 2">Um2</strain>
    </source>
</reference>
<evidence type="ECO:0008006" key="3">
    <source>
        <dbReference type="Google" id="ProtNLM"/>
    </source>
</evidence>
<dbReference type="Proteomes" id="UP001564408">
    <property type="component" value="Unassembled WGS sequence"/>
</dbReference>
<proteinExistence type="predicted"/>
<evidence type="ECO:0000313" key="2">
    <source>
        <dbReference type="Proteomes" id="UP001564408"/>
    </source>
</evidence>
<evidence type="ECO:0000313" key="1">
    <source>
        <dbReference type="EMBL" id="MEY6431615.1"/>
    </source>
</evidence>